<dbReference type="Pfam" id="PF01927">
    <property type="entry name" value="Mut7-C"/>
    <property type="match status" value="1"/>
</dbReference>
<dbReference type="AlphaFoldDB" id="A0A1F7RGE8"/>
<dbReference type="EMBL" id="MGDB01000104">
    <property type="protein sequence ID" value="OGL40248.1"/>
    <property type="molecule type" value="Genomic_DNA"/>
</dbReference>
<name>A0A1F7RGE8_9BACT</name>
<comment type="caution">
    <text evidence="2">The sequence shown here is derived from an EMBL/GenBank/DDBJ whole genome shotgun (WGS) entry which is preliminary data.</text>
</comment>
<reference evidence="2 3" key="1">
    <citation type="journal article" date="2016" name="Nat. Commun.">
        <title>Thousands of microbial genomes shed light on interconnected biogeochemical processes in an aquifer system.</title>
        <authorList>
            <person name="Anantharaman K."/>
            <person name="Brown C.T."/>
            <person name="Hug L.A."/>
            <person name="Sharon I."/>
            <person name="Castelle C.J."/>
            <person name="Probst A.J."/>
            <person name="Thomas B.C."/>
            <person name="Singh A."/>
            <person name="Wilkins M.J."/>
            <person name="Karaoz U."/>
            <person name="Brodie E.L."/>
            <person name="Williams K.H."/>
            <person name="Hubbard S.S."/>
            <person name="Banfield J.F."/>
        </authorList>
    </citation>
    <scope>NUCLEOTIDE SEQUENCE [LARGE SCALE GENOMIC DNA]</scope>
</reference>
<proteinExistence type="predicted"/>
<evidence type="ECO:0000313" key="2">
    <source>
        <dbReference type="EMBL" id="OGL40248.1"/>
    </source>
</evidence>
<protein>
    <recommendedName>
        <fullName evidence="1">Mut7-C RNAse domain-containing protein</fullName>
    </recommendedName>
</protein>
<dbReference type="Proteomes" id="UP000178526">
    <property type="component" value="Unassembled WGS sequence"/>
</dbReference>
<accession>A0A1F7RGE8</accession>
<sequence length="155" mass="18370">MKFIADEMLGRLAKWLRILGYDTAYFRDVRDSELLRLSVLEKRLLLTRDTLLIRRRGIKNFLFISCDQLFEQIKQVVRELKIPYPAEPFSRCIICNDVLEPYTKEEACRAVPEYVCKTQDVFGKCPKCHKIYWKGTHYARMERILGELFGRGIKT</sequence>
<dbReference type="InterPro" id="IPR002782">
    <property type="entry name" value="Mut7-C_RNAse_dom"/>
</dbReference>
<evidence type="ECO:0000313" key="3">
    <source>
        <dbReference type="Proteomes" id="UP000178526"/>
    </source>
</evidence>
<dbReference type="PANTHER" id="PTHR39081">
    <property type="entry name" value="MUT7-C DOMAIN-CONTAINING PROTEIN"/>
    <property type="match status" value="1"/>
</dbReference>
<evidence type="ECO:0000259" key="1">
    <source>
        <dbReference type="Pfam" id="PF01927"/>
    </source>
</evidence>
<feature type="domain" description="Mut7-C RNAse" evidence="1">
    <location>
        <begin position="1"/>
        <end position="144"/>
    </location>
</feature>
<dbReference type="PANTHER" id="PTHR39081:SF1">
    <property type="entry name" value="MUT7-C RNASE DOMAIN-CONTAINING PROTEIN"/>
    <property type="match status" value="1"/>
</dbReference>
<organism evidence="2 3">
    <name type="scientific">Candidatus Schekmanbacteria bacterium GWA2_38_11</name>
    <dbReference type="NCBI Taxonomy" id="1817876"/>
    <lineage>
        <taxon>Bacteria</taxon>
        <taxon>Candidatus Schekmaniibacteriota</taxon>
    </lineage>
</organism>
<gene>
    <name evidence="2" type="ORF">A2042_09650</name>
</gene>